<dbReference type="STRING" id="1166018.FAES_1928"/>
<keyword evidence="2" id="KW-1185">Reference proteome</keyword>
<dbReference type="KEGG" id="fae:FAES_1928"/>
<evidence type="ECO:0000313" key="2">
    <source>
        <dbReference type="Proteomes" id="UP000011058"/>
    </source>
</evidence>
<accession>I0K734</accession>
<evidence type="ECO:0000313" key="1">
    <source>
        <dbReference type="EMBL" id="CCG99937.1"/>
    </source>
</evidence>
<dbReference type="eggNOG" id="COG3520">
    <property type="taxonomic scope" value="Bacteria"/>
</dbReference>
<dbReference type="RefSeq" id="WP_015331036.1">
    <property type="nucleotide sequence ID" value="NC_020054.1"/>
</dbReference>
<dbReference type="HOGENOM" id="CLU_076544_1_0_10"/>
<dbReference type="OrthoDB" id="1411058at2"/>
<gene>
    <name evidence="1" type="ORF">FAES_1928</name>
</gene>
<name>I0K734_9BACT</name>
<dbReference type="AlphaFoldDB" id="I0K734"/>
<sequence>MRPDIIAEQIGRLRSDVRLEVVLAELFYDGVNPMRELLIHPAGLFERSFRHDIGRATVGNPDVWGTGPASIDPSRPQYINIEVHRDGIYDYLPEGLFHQPSNLGRDQAEVFDDIDEQARRQRGMRQFFQPIEQEFYLQGLAMELEERKYLINEQTLRQNDQGAVLRQFWGLPPDLLDLRQLNNLLHLLPIAHRLVHNTELVSQVFTLILGVPVAIRTIPPLLHLITLSENETPAPSELSKAELGSFALEGVYQDTMPAYEISIGPLHPTRLNEFLEIHFDGKVIFVGDSRKIVNLLIEYFMPYETDVVVNLKIRDELSTPFSVPTHAGRLSKNPQVKRTFTVKTPQSELDSTLSVLGSTTYI</sequence>
<dbReference type="PATRIC" id="fig|1166018.3.peg.3669"/>
<protein>
    <submittedName>
        <fullName evidence="1">Uncharacterized protein</fullName>
    </submittedName>
</protein>
<reference evidence="1 2" key="1">
    <citation type="journal article" date="2012" name="J. Bacteriol.">
        <title>Genome Sequence of Fibrella aestuarina BUZ 2T, a Filamentous Marine Bacterium.</title>
        <authorList>
            <person name="Filippini M."/>
            <person name="Qi W."/>
            <person name="Blom J."/>
            <person name="Goesmann A."/>
            <person name="Smits T.H."/>
            <person name="Bagheri H.C."/>
        </authorList>
    </citation>
    <scope>NUCLEOTIDE SEQUENCE [LARGE SCALE GENOMIC DNA]</scope>
    <source>
        <strain evidence="2">BUZ 2T</strain>
    </source>
</reference>
<dbReference type="Proteomes" id="UP000011058">
    <property type="component" value="Chromosome"/>
</dbReference>
<organism evidence="1 2">
    <name type="scientific">Fibrella aestuarina BUZ 2</name>
    <dbReference type="NCBI Taxonomy" id="1166018"/>
    <lineage>
        <taxon>Bacteria</taxon>
        <taxon>Pseudomonadati</taxon>
        <taxon>Bacteroidota</taxon>
        <taxon>Cytophagia</taxon>
        <taxon>Cytophagales</taxon>
        <taxon>Spirosomataceae</taxon>
        <taxon>Fibrella</taxon>
    </lineage>
</organism>
<proteinExistence type="predicted"/>
<dbReference type="EMBL" id="HE796683">
    <property type="protein sequence ID" value="CCG99937.1"/>
    <property type="molecule type" value="Genomic_DNA"/>
</dbReference>